<feature type="transmembrane region" description="Helical" evidence="8">
    <location>
        <begin position="94"/>
        <end position="114"/>
    </location>
</feature>
<dbReference type="Proteomes" id="UP000728032">
    <property type="component" value="Unassembled WGS sequence"/>
</dbReference>
<dbReference type="OrthoDB" id="10071041at2759"/>
<dbReference type="InterPro" id="IPR036259">
    <property type="entry name" value="MFS_trans_sf"/>
</dbReference>
<feature type="transmembrane region" description="Helical" evidence="8">
    <location>
        <begin position="324"/>
        <end position="346"/>
    </location>
</feature>
<dbReference type="PANTHER" id="PTHR11654">
    <property type="entry name" value="OLIGOPEPTIDE TRANSPORTER-RELATED"/>
    <property type="match status" value="1"/>
</dbReference>
<dbReference type="InterPro" id="IPR018456">
    <property type="entry name" value="PTR2_symporter_CS"/>
</dbReference>
<feature type="transmembrane region" description="Helical" evidence="8">
    <location>
        <begin position="65"/>
        <end position="88"/>
    </location>
</feature>
<dbReference type="AlphaFoldDB" id="A0A7R9QPK1"/>
<feature type="non-terminal residue" evidence="9">
    <location>
        <position position="1"/>
    </location>
</feature>
<name>A0A7R9QPK1_9ACAR</name>
<accession>A0A7R9QPK1</accession>
<evidence type="ECO:0000256" key="4">
    <source>
        <dbReference type="ARBA" id="ARBA00022856"/>
    </source>
</evidence>
<dbReference type="PROSITE" id="PS01022">
    <property type="entry name" value="PTR2_1"/>
    <property type="match status" value="1"/>
</dbReference>
<dbReference type="PROSITE" id="PS01023">
    <property type="entry name" value="PTR2_2"/>
    <property type="match status" value="1"/>
</dbReference>
<feature type="transmembrane region" description="Helical" evidence="8">
    <location>
        <begin position="457"/>
        <end position="479"/>
    </location>
</feature>
<dbReference type="EMBL" id="OC921601">
    <property type="protein sequence ID" value="CAD7653538.1"/>
    <property type="molecule type" value="Genomic_DNA"/>
</dbReference>
<keyword evidence="7" id="KW-0813">Transport</keyword>
<feature type="transmembrane region" description="Helical" evidence="8">
    <location>
        <begin position="200"/>
        <end position="224"/>
    </location>
</feature>
<evidence type="ECO:0000256" key="8">
    <source>
        <dbReference type="SAM" id="Phobius"/>
    </source>
</evidence>
<proteinExistence type="inferred from homology"/>
<keyword evidence="4" id="KW-0653">Protein transport</keyword>
<dbReference type="GO" id="GO:0006857">
    <property type="term" value="P:oligopeptide transport"/>
    <property type="evidence" value="ECO:0007669"/>
    <property type="project" value="InterPro"/>
</dbReference>
<dbReference type="EMBL" id="CAJPVJ010006776">
    <property type="protein sequence ID" value="CAG2170725.1"/>
    <property type="molecule type" value="Genomic_DNA"/>
</dbReference>
<evidence type="ECO:0000313" key="9">
    <source>
        <dbReference type="EMBL" id="CAD7653538.1"/>
    </source>
</evidence>
<keyword evidence="4" id="KW-0571">Peptide transport</keyword>
<evidence type="ECO:0000256" key="1">
    <source>
        <dbReference type="ARBA" id="ARBA00004141"/>
    </source>
</evidence>
<dbReference type="GO" id="GO:0016020">
    <property type="term" value="C:membrane"/>
    <property type="evidence" value="ECO:0007669"/>
    <property type="project" value="UniProtKB-SubCell"/>
</dbReference>
<dbReference type="Pfam" id="PF00854">
    <property type="entry name" value="PTR2"/>
    <property type="match status" value="1"/>
</dbReference>
<protein>
    <submittedName>
        <fullName evidence="9">Uncharacterized protein</fullName>
    </submittedName>
</protein>
<feature type="transmembrane region" description="Helical" evidence="8">
    <location>
        <begin position="275"/>
        <end position="293"/>
    </location>
</feature>
<keyword evidence="3 7" id="KW-0812">Transmembrane</keyword>
<keyword evidence="5 8" id="KW-1133">Transmembrane helix</keyword>
<dbReference type="GO" id="GO:0022857">
    <property type="term" value="F:transmembrane transporter activity"/>
    <property type="evidence" value="ECO:0007669"/>
    <property type="project" value="InterPro"/>
</dbReference>
<dbReference type="InterPro" id="IPR000109">
    <property type="entry name" value="POT_fam"/>
</dbReference>
<dbReference type="CDD" id="cd17347">
    <property type="entry name" value="MFS_SLC15A1_2_like"/>
    <property type="match status" value="1"/>
</dbReference>
<evidence type="ECO:0000256" key="7">
    <source>
        <dbReference type="RuleBase" id="RU003755"/>
    </source>
</evidence>
<dbReference type="Gene3D" id="1.20.1250.20">
    <property type="entry name" value="MFS general substrate transporter like domains"/>
    <property type="match status" value="1"/>
</dbReference>
<dbReference type="SUPFAM" id="SSF103473">
    <property type="entry name" value="MFS general substrate transporter"/>
    <property type="match status" value="1"/>
</dbReference>
<organism evidence="9">
    <name type="scientific">Oppiella nova</name>
    <dbReference type="NCBI Taxonomy" id="334625"/>
    <lineage>
        <taxon>Eukaryota</taxon>
        <taxon>Metazoa</taxon>
        <taxon>Ecdysozoa</taxon>
        <taxon>Arthropoda</taxon>
        <taxon>Chelicerata</taxon>
        <taxon>Arachnida</taxon>
        <taxon>Acari</taxon>
        <taxon>Acariformes</taxon>
        <taxon>Sarcoptiformes</taxon>
        <taxon>Oribatida</taxon>
        <taxon>Brachypylina</taxon>
        <taxon>Oppioidea</taxon>
        <taxon>Oppiidae</taxon>
        <taxon>Oppiella</taxon>
    </lineage>
</organism>
<comment type="similarity">
    <text evidence="2 7">Belongs to the major facilitator superfamily. Proton-dependent oligopeptide transporter (POT/PTR) (TC 2.A.17) family.</text>
</comment>
<keyword evidence="6 8" id="KW-0472">Membrane</keyword>
<evidence type="ECO:0000256" key="2">
    <source>
        <dbReference type="ARBA" id="ARBA00005982"/>
    </source>
</evidence>
<keyword evidence="10" id="KW-1185">Reference proteome</keyword>
<reference evidence="9" key="1">
    <citation type="submission" date="2020-11" db="EMBL/GenBank/DDBJ databases">
        <authorList>
            <person name="Tran Van P."/>
        </authorList>
    </citation>
    <scope>NUCLEOTIDE SEQUENCE</scope>
</reference>
<sequence>LPHGQIRDNDDEQGDVPKKQKYPYGVGFIIGNEFCERFSYFGARTILIIYFTKILKYPDDSAIDYYHIFTMACYMTTIIGAIIADTLWGKFKTILYLSILYAIGNIVLSLGAYVEKEYLCLMARISVYRVWYGWHKTMVIINLKTVAAFGGDQFGPGMEKQLEKYFSLFYAAINAGGFLSTIVTPILREDVKCFDRDSCFPLAFGVPAILMVVALVLFIAGRFICNYNMIPPKKDSVIVQTSLYRKLFTRRPKRDHWIDYADDKFDAQTITDIKGLMRVCFLFIPLPIFWALYNQQGSVWTLQAIKMNGNLFGSYTIKPDQIQVINPVLIIVFIPIFEYVIYPLCAKMNLLKKPLQRMVCGGVLAAISYVICGFIQIWVETKPDGTVNILWQLIPYIVITAAEIMFSITGLEFSYQQAPKSMKSVIQAVYTTTVAFGDIIVIIISSAKLFEKESNTFFFFGGLMVADMIAFAIMAYYYVPYKQPSPINNSDSDVDDSDNSKDFKKN</sequence>
<feature type="transmembrane region" description="Helical" evidence="8">
    <location>
        <begin position="391"/>
        <end position="413"/>
    </location>
</feature>
<feature type="transmembrane region" description="Helical" evidence="8">
    <location>
        <begin position="425"/>
        <end position="445"/>
    </location>
</feature>
<evidence type="ECO:0000313" key="10">
    <source>
        <dbReference type="Proteomes" id="UP000728032"/>
    </source>
</evidence>
<feature type="transmembrane region" description="Helical" evidence="8">
    <location>
        <begin position="358"/>
        <end position="379"/>
    </location>
</feature>
<gene>
    <name evidence="9" type="ORF">ONB1V03_LOCUS10191</name>
</gene>
<evidence type="ECO:0000256" key="6">
    <source>
        <dbReference type="ARBA" id="ARBA00023136"/>
    </source>
</evidence>
<comment type="subcellular location">
    <subcellularLocation>
        <location evidence="1 7">Membrane</location>
        <topology evidence="1 7">Multi-pass membrane protein</topology>
    </subcellularLocation>
</comment>
<evidence type="ECO:0000256" key="3">
    <source>
        <dbReference type="ARBA" id="ARBA00022692"/>
    </source>
</evidence>
<evidence type="ECO:0000256" key="5">
    <source>
        <dbReference type="ARBA" id="ARBA00022989"/>
    </source>
</evidence>
<feature type="transmembrane region" description="Helical" evidence="8">
    <location>
        <begin position="168"/>
        <end position="188"/>
    </location>
</feature>